<organism evidence="1">
    <name type="scientific">marine metagenome</name>
    <dbReference type="NCBI Taxonomy" id="408172"/>
    <lineage>
        <taxon>unclassified sequences</taxon>
        <taxon>metagenomes</taxon>
        <taxon>ecological metagenomes</taxon>
    </lineage>
</organism>
<dbReference type="EMBL" id="UINC01057525">
    <property type="protein sequence ID" value="SVB78771.1"/>
    <property type="molecule type" value="Genomic_DNA"/>
</dbReference>
<reference evidence="1" key="1">
    <citation type="submission" date="2018-05" db="EMBL/GenBank/DDBJ databases">
        <authorList>
            <person name="Lanie J.A."/>
            <person name="Ng W.-L."/>
            <person name="Kazmierczak K.M."/>
            <person name="Andrzejewski T.M."/>
            <person name="Davidsen T.M."/>
            <person name="Wayne K.J."/>
            <person name="Tettelin H."/>
            <person name="Glass J.I."/>
            <person name="Rusch D."/>
            <person name="Podicherti R."/>
            <person name="Tsui H.-C.T."/>
            <person name="Winkler M.E."/>
        </authorList>
    </citation>
    <scope>NUCLEOTIDE SEQUENCE</scope>
</reference>
<name>A0A382GX52_9ZZZZ</name>
<accession>A0A382GX52</accession>
<sequence>VLNESNTIWPDVCSFEKDRSFLSGGFL</sequence>
<protein>
    <submittedName>
        <fullName evidence="1">Uncharacterized protein</fullName>
    </submittedName>
</protein>
<evidence type="ECO:0000313" key="1">
    <source>
        <dbReference type="EMBL" id="SVB78771.1"/>
    </source>
</evidence>
<dbReference type="AlphaFoldDB" id="A0A382GX52"/>
<gene>
    <name evidence="1" type="ORF">METZ01_LOCUS231625</name>
</gene>
<proteinExistence type="predicted"/>
<feature type="non-terminal residue" evidence="1">
    <location>
        <position position="1"/>
    </location>
</feature>